<proteinExistence type="predicted"/>
<dbReference type="Pfam" id="PF12625">
    <property type="entry name" value="Arabinose_bd"/>
    <property type="match status" value="1"/>
</dbReference>
<accession>A0A4R2GXG6</accession>
<reference evidence="5 6" key="1">
    <citation type="submission" date="2019-03" db="EMBL/GenBank/DDBJ databases">
        <title>Genomic Encyclopedia of Type Strains, Phase IV (KMG-IV): sequencing the most valuable type-strain genomes for metagenomic binning, comparative biology and taxonomic classification.</title>
        <authorList>
            <person name="Goeker M."/>
        </authorList>
    </citation>
    <scope>NUCLEOTIDE SEQUENCE [LARGE SCALE GENOMIC DNA]</scope>
    <source>
        <strain evidence="5 6">DSM 22958</strain>
    </source>
</reference>
<evidence type="ECO:0000256" key="3">
    <source>
        <dbReference type="ARBA" id="ARBA00023163"/>
    </source>
</evidence>
<evidence type="ECO:0000259" key="4">
    <source>
        <dbReference type="PROSITE" id="PS01124"/>
    </source>
</evidence>
<dbReference type="OrthoDB" id="9805730at2"/>
<comment type="caution">
    <text evidence="5">The sequence shown here is derived from an EMBL/GenBank/DDBJ whole genome shotgun (WGS) entry which is preliminary data.</text>
</comment>
<dbReference type="Gene3D" id="1.10.10.60">
    <property type="entry name" value="Homeodomain-like"/>
    <property type="match status" value="1"/>
</dbReference>
<dbReference type="AlphaFoldDB" id="A0A4R2GXG6"/>
<name>A0A4R2GXG6_9HYPH</name>
<dbReference type="InterPro" id="IPR018060">
    <property type="entry name" value="HTH_AraC"/>
</dbReference>
<evidence type="ECO:0000313" key="6">
    <source>
        <dbReference type="Proteomes" id="UP000294881"/>
    </source>
</evidence>
<feature type="domain" description="HTH araC/xylS-type" evidence="4">
    <location>
        <begin position="239"/>
        <end position="339"/>
    </location>
</feature>
<dbReference type="PROSITE" id="PS01124">
    <property type="entry name" value="HTH_ARAC_FAMILY_2"/>
    <property type="match status" value="1"/>
</dbReference>
<dbReference type="Pfam" id="PF12833">
    <property type="entry name" value="HTH_18"/>
    <property type="match status" value="1"/>
</dbReference>
<keyword evidence="6" id="KW-1185">Reference proteome</keyword>
<evidence type="ECO:0000256" key="2">
    <source>
        <dbReference type="ARBA" id="ARBA00023125"/>
    </source>
</evidence>
<gene>
    <name evidence="5" type="ORF">EV666_102143</name>
</gene>
<dbReference type="GO" id="GO:0003700">
    <property type="term" value="F:DNA-binding transcription factor activity"/>
    <property type="evidence" value="ECO:0007669"/>
    <property type="project" value="InterPro"/>
</dbReference>
<dbReference type="PROSITE" id="PS00041">
    <property type="entry name" value="HTH_ARAC_FAMILY_1"/>
    <property type="match status" value="1"/>
</dbReference>
<dbReference type="PANTHER" id="PTHR47894:SF1">
    <property type="entry name" value="HTH-TYPE TRANSCRIPTIONAL REGULATOR VQSM"/>
    <property type="match status" value="1"/>
</dbReference>
<evidence type="ECO:0000256" key="1">
    <source>
        <dbReference type="ARBA" id="ARBA00023015"/>
    </source>
</evidence>
<keyword evidence="2 5" id="KW-0238">DNA-binding</keyword>
<sequence length="346" mass="38785">MLLSLYRKVPVSPQNMAVMAELLRENDIDPAPAFTAAGVTADHASNPLATVSGAAELAFQEKFVELTDGRRHVWLELGLRSRFLMLGLFGVAVMTARTLRSAMETAGRLAWLHHSLALYELRTQNGVCTLRMRLDQTPPHLREFTALRDAPATTDLLNMIWGGRFPFLGIELTTRDRIFTPVRKPDAMVVRLGEPGAVWTWPAELLDQKLPAADRRSHELSLRQADQLLQHALATDESNDLVARICRLLQEGDPGLSLPDAAARLRMSPRTLQRRLTGAGVSYRQLQTRERINGARRLLRETSLPVAEIAWRLGYTETSAFNHSFRRTCGVSPRAWRKSIGQPQEV</sequence>
<dbReference type="InterPro" id="IPR018062">
    <property type="entry name" value="HTH_AraC-typ_CS"/>
</dbReference>
<dbReference type="InterPro" id="IPR020449">
    <property type="entry name" value="Tscrpt_reg_AraC-type_HTH"/>
</dbReference>
<dbReference type="GO" id="GO:0005829">
    <property type="term" value="C:cytosol"/>
    <property type="evidence" value="ECO:0007669"/>
    <property type="project" value="TreeGrafter"/>
</dbReference>
<organism evidence="5 6">
    <name type="scientific">Camelimonas lactis</name>
    <dbReference type="NCBI Taxonomy" id="659006"/>
    <lineage>
        <taxon>Bacteria</taxon>
        <taxon>Pseudomonadati</taxon>
        <taxon>Pseudomonadota</taxon>
        <taxon>Alphaproteobacteria</taxon>
        <taxon>Hyphomicrobiales</taxon>
        <taxon>Chelatococcaceae</taxon>
        <taxon>Camelimonas</taxon>
    </lineage>
</organism>
<dbReference type="InterPro" id="IPR032687">
    <property type="entry name" value="AraC-type_N"/>
</dbReference>
<dbReference type="RefSeq" id="WP_132003252.1">
    <property type="nucleotide sequence ID" value="NZ_JBHUNN010000002.1"/>
</dbReference>
<dbReference type="PANTHER" id="PTHR47894">
    <property type="entry name" value="HTH-TYPE TRANSCRIPTIONAL REGULATOR GADX"/>
    <property type="match status" value="1"/>
</dbReference>
<dbReference type="SUPFAM" id="SSF46689">
    <property type="entry name" value="Homeodomain-like"/>
    <property type="match status" value="1"/>
</dbReference>
<dbReference type="Proteomes" id="UP000294881">
    <property type="component" value="Unassembled WGS sequence"/>
</dbReference>
<evidence type="ECO:0000313" key="5">
    <source>
        <dbReference type="EMBL" id="TCO15165.1"/>
    </source>
</evidence>
<dbReference type="InterPro" id="IPR009057">
    <property type="entry name" value="Homeodomain-like_sf"/>
</dbReference>
<dbReference type="EMBL" id="SLWL01000002">
    <property type="protein sequence ID" value="TCO15165.1"/>
    <property type="molecule type" value="Genomic_DNA"/>
</dbReference>
<dbReference type="GO" id="GO:0000976">
    <property type="term" value="F:transcription cis-regulatory region binding"/>
    <property type="evidence" value="ECO:0007669"/>
    <property type="project" value="TreeGrafter"/>
</dbReference>
<keyword evidence="1" id="KW-0805">Transcription regulation</keyword>
<dbReference type="PRINTS" id="PR00032">
    <property type="entry name" value="HTHARAC"/>
</dbReference>
<protein>
    <submittedName>
        <fullName evidence="5">AraC-like DNA-binding protein</fullName>
    </submittedName>
</protein>
<dbReference type="SMART" id="SM00342">
    <property type="entry name" value="HTH_ARAC"/>
    <property type="match status" value="1"/>
</dbReference>
<keyword evidence="3" id="KW-0804">Transcription</keyword>